<keyword evidence="1" id="KW-0645">Protease</keyword>
<keyword evidence="2" id="KW-0862">Zinc</keyword>
<evidence type="ECO:0000313" key="5">
    <source>
        <dbReference type="Proteomes" id="UP000258927"/>
    </source>
</evidence>
<dbReference type="CDD" id="cd06460">
    <property type="entry name" value="M32_Taq"/>
    <property type="match status" value="1"/>
</dbReference>
<feature type="binding site" evidence="2">
    <location>
        <position position="292"/>
    </location>
    <ligand>
        <name>Zn(2+)</name>
        <dbReference type="ChEBI" id="CHEBI:29105"/>
        <note>catalytic</note>
    </ligand>
</feature>
<feature type="active site" description="Proton donor/acceptor" evidence="3">
    <location>
        <position position="263"/>
    </location>
</feature>
<dbReference type="PROSITE" id="PS52034">
    <property type="entry name" value="PEPTIDASE_M32"/>
    <property type="match status" value="1"/>
</dbReference>
<evidence type="ECO:0000256" key="1">
    <source>
        <dbReference type="PIRNR" id="PIRNR006615"/>
    </source>
</evidence>
<keyword evidence="5" id="KW-1185">Reference proteome</keyword>
<dbReference type="GO" id="GO:0006508">
    <property type="term" value="P:proteolysis"/>
    <property type="evidence" value="ECO:0007669"/>
    <property type="project" value="UniProtKB-UniRule"/>
</dbReference>
<evidence type="ECO:0000256" key="3">
    <source>
        <dbReference type="PIRSR" id="PIRSR006615-2"/>
    </source>
</evidence>
<dbReference type="EC" id="3.4.17.19" evidence="1"/>
<sequence>MGAYSELKKRFAQISAIEGAASMLSWDAETMMPKGSAEVRGEQLAALAGVAHEKYTAPDLGDLIAKAKEEKLEGWDAANIKEMERVYLHANAVPNDLVHALSKAQSETTHVWQHARPENDFDSFAAKLEPLLGLIRQAADAKADALGLSAYDAQLDTFDPGMRTTKVDQYFDELGAFLPDFLNEVIEFQETHRPVKPLDGETPVGAQEALGRRFMEALGFDFNHGRIDVSAHPFCGGVPGDVRLTTRYNANAFSTSLYGVLHETGHAMYEIGLPAEWRGQPVGNARGMSMHESQSLFLDMQLCRSDAFLAYALPKVREAFGVSGSAWEMENFKRSILRVKRGLIRVDADEVTYPLHVMLRYRIEKSLLSGDLQVADLPGYWDDEMEKNIGVRPDCVGNGCMQDIHWSGGALGYFPTYTIGAMTASQLFKALQSQVTGWDDSVRRGDFTSIFEWLRTNVHHRASSVSMDEMVSDATGSVLDVEVFKQHLHERYLTA</sequence>
<dbReference type="PANTHER" id="PTHR34217">
    <property type="entry name" value="METAL-DEPENDENT CARBOXYPEPTIDASE"/>
    <property type="match status" value="1"/>
</dbReference>
<dbReference type="AlphaFoldDB" id="A0A2R4MDN6"/>
<organism evidence="4 5">
    <name type="scientific">Maritalea myrionectae</name>
    <dbReference type="NCBI Taxonomy" id="454601"/>
    <lineage>
        <taxon>Bacteria</taxon>
        <taxon>Pseudomonadati</taxon>
        <taxon>Pseudomonadota</taxon>
        <taxon>Alphaproteobacteria</taxon>
        <taxon>Hyphomicrobiales</taxon>
        <taxon>Devosiaceae</taxon>
        <taxon>Maritalea</taxon>
    </lineage>
</organism>
<evidence type="ECO:0000256" key="2">
    <source>
        <dbReference type="PIRSR" id="PIRSR006615-1"/>
    </source>
</evidence>
<dbReference type="GO" id="GO:0046872">
    <property type="term" value="F:metal ion binding"/>
    <property type="evidence" value="ECO:0007669"/>
    <property type="project" value="UniProtKB-KW"/>
</dbReference>
<dbReference type="Gene3D" id="1.10.1370.30">
    <property type="match status" value="1"/>
</dbReference>
<dbReference type="Pfam" id="PF02074">
    <property type="entry name" value="Peptidase_M32"/>
    <property type="match status" value="1"/>
</dbReference>
<evidence type="ECO:0000313" key="4">
    <source>
        <dbReference type="EMBL" id="AVX04006.1"/>
    </source>
</evidence>
<reference evidence="4 5" key="1">
    <citation type="submission" date="2017-05" db="EMBL/GenBank/DDBJ databases">
        <title>Genome Analysis of Maritalea myrionectae HL2708#5.</title>
        <authorList>
            <consortium name="Cotde Inc.-PKNU"/>
            <person name="Jang D."/>
            <person name="Oh H.-M."/>
        </authorList>
    </citation>
    <scope>NUCLEOTIDE SEQUENCE [LARGE SCALE GENOMIC DNA]</scope>
    <source>
        <strain evidence="4 5">HL2708#5</strain>
    </source>
</reference>
<dbReference type="PANTHER" id="PTHR34217:SF1">
    <property type="entry name" value="CARBOXYPEPTIDASE 1"/>
    <property type="match status" value="1"/>
</dbReference>
<dbReference type="SUPFAM" id="SSF55486">
    <property type="entry name" value="Metalloproteases ('zincins'), catalytic domain"/>
    <property type="match status" value="1"/>
</dbReference>
<feature type="binding site" evidence="2">
    <location>
        <position position="262"/>
    </location>
    <ligand>
        <name>Zn(2+)</name>
        <dbReference type="ChEBI" id="CHEBI:29105"/>
        <note>catalytic</note>
    </ligand>
</feature>
<dbReference type="EMBL" id="CP021330">
    <property type="protein sequence ID" value="AVX04006.1"/>
    <property type="molecule type" value="Genomic_DNA"/>
</dbReference>
<comment type="similarity">
    <text evidence="1">Belongs to the peptidase M32 family.</text>
</comment>
<accession>A0A2R4MDN6</accession>
<comment type="catalytic activity">
    <reaction evidence="1">
        <text>Release of a C-terminal amino acid with broad specificity, except for -Pro.</text>
        <dbReference type="EC" id="3.4.17.19"/>
    </reaction>
</comment>
<feature type="binding site" evidence="2">
    <location>
        <position position="266"/>
    </location>
    <ligand>
        <name>Zn(2+)</name>
        <dbReference type="ChEBI" id="CHEBI:29105"/>
        <note>catalytic</note>
    </ligand>
</feature>
<keyword evidence="1 2" id="KW-0479">Metal-binding</keyword>
<keyword evidence="1" id="KW-0482">Metalloprotease</keyword>
<comment type="function">
    <text evidence="1">Broad specificity carboxypetidase that releases amino acids sequentially from the C-terminus, including neutral, aromatic, polar and basic residues.</text>
</comment>
<keyword evidence="1" id="KW-0378">Hydrolase</keyword>
<dbReference type="InterPro" id="IPR001333">
    <property type="entry name" value="Peptidase_M32_Taq"/>
</dbReference>
<dbReference type="PRINTS" id="PR00998">
    <property type="entry name" value="CRBOXYPTASET"/>
</dbReference>
<gene>
    <name evidence="4" type="ORF">MXMO3_01476</name>
</gene>
<name>A0A2R4MDN6_9HYPH</name>
<dbReference type="STRING" id="1122213.GCA_000423365_01317"/>
<dbReference type="PIRSF" id="PIRSF006615">
    <property type="entry name" value="Zn_crbxpep_Taq"/>
    <property type="match status" value="1"/>
</dbReference>
<keyword evidence="1 4" id="KW-0121">Carboxypeptidase</keyword>
<dbReference type="GO" id="GO:0004181">
    <property type="term" value="F:metallocarboxypeptidase activity"/>
    <property type="evidence" value="ECO:0007669"/>
    <property type="project" value="UniProtKB-UniRule"/>
</dbReference>
<proteinExistence type="inferred from homology"/>
<comment type="cofactor">
    <cofactor evidence="2">
        <name>Zn(2+)</name>
        <dbReference type="ChEBI" id="CHEBI:29105"/>
    </cofactor>
    <text evidence="2">Binds 1 zinc ion per subunit.</text>
</comment>
<dbReference type="KEGG" id="mmyr:MXMO3_01476"/>
<dbReference type="Proteomes" id="UP000258927">
    <property type="component" value="Chromosome"/>
</dbReference>
<dbReference type="RefSeq" id="WP_117395438.1">
    <property type="nucleotide sequence ID" value="NZ_CP021330.1"/>
</dbReference>
<protein>
    <recommendedName>
        <fullName evidence="1">Metal-dependent carboxypeptidase</fullName>
        <ecNumber evidence="1">3.4.17.19</ecNumber>
    </recommendedName>
</protein>